<name>C7LZ60_ACIFD</name>
<protein>
    <recommendedName>
        <fullName evidence="1">[acyl-carrier-protein] S-malonyltransferase</fullName>
        <ecNumber evidence="1">2.3.1.39</ecNumber>
    </recommendedName>
</protein>
<evidence type="ECO:0000259" key="5">
    <source>
        <dbReference type="SMART" id="SM00827"/>
    </source>
</evidence>
<dbReference type="InterPro" id="IPR016036">
    <property type="entry name" value="Malonyl_transacylase_ACP-bd"/>
</dbReference>
<dbReference type="Gene3D" id="3.40.366.10">
    <property type="entry name" value="Malonyl-Coenzyme A Acyl Carrier Protein, domain 2"/>
    <property type="match status" value="1"/>
</dbReference>
<dbReference type="SUPFAM" id="SSF52151">
    <property type="entry name" value="FabD/lysophospholipase-like"/>
    <property type="match status" value="1"/>
</dbReference>
<evidence type="ECO:0000256" key="2">
    <source>
        <dbReference type="ARBA" id="ARBA00022679"/>
    </source>
</evidence>
<dbReference type="SMART" id="SM00827">
    <property type="entry name" value="PKS_AT"/>
    <property type="match status" value="1"/>
</dbReference>
<dbReference type="KEGG" id="afo:Afer_1085"/>
<dbReference type="PANTHER" id="PTHR42681">
    <property type="entry name" value="MALONYL-COA-ACYL CARRIER PROTEIN TRANSACYLASE, MITOCHONDRIAL"/>
    <property type="match status" value="1"/>
</dbReference>
<keyword evidence="7" id="KW-1185">Reference proteome</keyword>
<dbReference type="InterPro" id="IPR016035">
    <property type="entry name" value="Acyl_Trfase/lysoPLipase"/>
</dbReference>
<dbReference type="Pfam" id="PF00698">
    <property type="entry name" value="Acyl_transf_1"/>
    <property type="match status" value="1"/>
</dbReference>
<keyword evidence="2 6" id="KW-0808">Transferase</keyword>
<sequence>MVVFLFPGQGSQQPGMGAAWRDHPSFELVDEASDVLGRDMAWLLLEADAETLQITRNTQVATLLMSAIALDAIERLGIAPQLAAGHSLGEYAALVAAGGISLEAGLLLVQERGDAMAQAAEASPGAMIALLGATLDQALQLVDAIGPDLWLANHNSDTQIVLSGTTDAVASAEELAREYGIRRVTRLKVGGAFHSPYMLEAKDRLRKAIAQTKFYDLEVPVIANVDAREHVLASEWPTLLAEQLTSPVRWAETMSAIAAARPALIVEVGPGGVLANLAKRAIADIPTIAVATPDDLETLVERLAGDGPVAEWATSHQGERLYGSERLIVAPVTGVFQPARPAPEPGAPVRVGTEVGTIGDTPVRSAFAGTLKEMLAVPGERVTAGQPVAWLSETSASDHAPAAIATPLHESR</sequence>
<proteinExistence type="predicted"/>
<keyword evidence="3" id="KW-0012">Acyltransferase</keyword>
<dbReference type="RefSeq" id="WP_015798504.1">
    <property type="nucleotide sequence ID" value="NC_013124.1"/>
</dbReference>
<dbReference type="InterPro" id="IPR050858">
    <property type="entry name" value="Mal-CoA-ACP_Trans/PKS_FabD"/>
</dbReference>
<dbReference type="GO" id="GO:0004314">
    <property type="term" value="F:[acyl-carrier-protein] S-malonyltransferase activity"/>
    <property type="evidence" value="ECO:0007669"/>
    <property type="project" value="UniProtKB-EC"/>
</dbReference>
<organism evidence="6 7">
    <name type="scientific">Acidimicrobium ferrooxidans (strain DSM 10331 / JCM 15462 / NBRC 103882 / ICP)</name>
    <dbReference type="NCBI Taxonomy" id="525909"/>
    <lineage>
        <taxon>Bacteria</taxon>
        <taxon>Bacillati</taxon>
        <taxon>Actinomycetota</taxon>
        <taxon>Acidimicrobiia</taxon>
        <taxon>Acidimicrobiales</taxon>
        <taxon>Acidimicrobiaceae</taxon>
        <taxon>Acidimicrobium</taxon>
    </lineage>
</organism>
<evidence type="ECO:0000313" key="6">
    <source>
        <dbReference type="EMBL" id="ACU54018.1"/>
    </source>
</evidence>
<dbReference type="SUPFAM" id="SSF55048">
    <property type="entry name" value="Probable ACP-binding domain of malonyl-CoA ACP transacylase"/>
    <property type="match status" value="1"/>
</dbReference>
<dbReference type="STRING" id="525909.Afer_1085"/>
<gene>
    <name evidence="6" type="ordered locus">Afer_1085</name>
</gene>
<dbReference type="GO" id="GO:0006633">
    <property type="term" value="P:fatty acid biosynthetic process"/>
    <property type="evidence" value="ECO:0007669"/>
    <property type="project" value="TreeGrafter"/>
</dbReference>
<dbReference type="GO" id="GO:0005829">
    <property type="term" value="C:cytosol"/>
    <property type="evidence" value="ECO:0007669"/>
    <property type="project" value="TreeGrafter"/>
</dbReference>
<accession>C7LZ60</accession>
<dbReference type="InterPro" id="IPR001227">
    <property type="entry name" value="Ac_transferase_dom_sf"/>
</dbReference>
<dbReference type="EC" id="2.3.1.39" evidence="1"/>
<dbReference type="InterPro" id="IPR014043">
    <property type="entry name" value="Acyl_transferase_dom"/>
</dbReference>
<dbReference type="AlphaFoldDB" id="C7LZ60"/>
<evidence type="ECO:0000256" key="3">
    <source>
        <dbReference type="ARBA" id="ARBA00023315"/>
    </source>
</evidence>
<dbReference type="eggNOG" id="COG0511">
    <property type="taxonomic scope" value="Bacteria"/>
</dbReference>
<evidence type="ECO:0000256" key="4">
    <source>
        <dbReference type="ARBA" id="ARBA00048462"/>
    </source>
</evidence>
<dbReference type="Gene3D" id="3.30.70.250">
    <property type="entry name" value="Malonyl-CoA ACP transacylase, ACP-binding"/>
    <property type="match status" value="1"/>
</dbReference>
<dbReference type="HOGENOM" id="CLU_030558_1_2_11"/>
<dbReference type="Proteomes" id="UP000000771">
    <property type="component" value="Chromosome"/>
</dbReference>
<feature type="domain" description="Malonyl-CoA:ACP transacylase (MAT)" evidence="5">
    <location>
        <begin position="5"/>
        <end position="295"/>
    </location>
</feature>
<reference evidence="6 7" key="1">
    <citation type="journal article" date="2009" name="Stand. Genomic Sci.">
        <title>Complete genome sequence of Acidimicrobium ferrooxidans type strain (ICP).</title>
        <authorList>
            <person name="Clum A."/>
            <person name="Nolan M."/>
            <person name="Lang E."/>
            <person name="Glavina Del Rio T."/>
            <person name="Tice H."/>
            <person name="Copeland A."/>
            <person name="Cheng J.F."/>
            <person name="Lucas S."/>
            <person name="Chen F."/>
            <person name="Bruce D."/>
            <person name="Goodwin L."/>
            <person name="Pitluck S."/>
            <person name="Ivanova N."/>
            <person name="Mavrommatis K."/>
            <person name="Mikhailova N."/>
            <person name="Pati A."/>
            <person name="Chen A."/>
            <person name="Palaniappan K."/>
            <person name="Goker M."/>
            <person name="Spring S."/>
            <person name="Land M."/>
            <person name="Hauser L."/>
            <person name="Chang Y.J."/>
            <person name="Jeffries C.C."/>
            <person name="Chain P."/>
            <person name="Bristow J."/>
            <person name="Eisen J.A."/>
            <person name="Markowitz V."/>
            <person name="Hugenholtz P."/>
            <person name="Kyrpides N.C."/>
            <person name="Klenk H.P."/>
            <person name="Lapidus A."/>
        </authorList>
    </citation>
    <scope>NUCLEOTIDE SEQUENCE [LARGE SCALE GENOMIC DNA]</scope>
    <source>
        <strain evidence="7">DSM 10331 / JCM 15462 / NBRC 103882 / ICP</strain>
    </source>
</reference>
<comment type="catalytic activity">
    <reaction evidence="4">
        <text>holo-[ACP] + malonyl-CoA = malonyl-[ACP] + CoA</text>
        <dbReference type="Rhea" id="RHEA:41792"/>
        <dbReference type="Rhea" id="RHEA-COMP:9623"/>
        <dbReference type="Rhea" id="RHEA-COMP:9685"/>
        <dbReference type="ChEBI" id="CHEBI:57287"/>
        <dbReference type="ChEBI" id="CHEBI:57384"/>
        <dbReference type="ChEBI" id="CHEBI:64479"/>
        <dbReference type="ChEBI" id="CHEBI:78449"/>
        <dbReference type="EC" id="2.3.1.39"/>
    </reaction>
</comment>
<evidence type="ECO:0000256" key="1">
    <source>
        <dbReference type="ARBA" id="ARBA00013258"/>
    </source>
</evidence>
<dbReference type="eggNOG" id="COG0331">
    <property type="taxonomic scope" value="Bacteria"/>
</dbReference>
<evidence type="ECO:0000313" key="7">
    <source>
        <dbReference type="Proteomes" id="UP000000771"/>
    </source>
</evidence>
<dbReference type="EMBL" id="CP001631">
    <property type="protein sequence ID" value="ACU54018.1"/>
    <property type="molecule type" value="Genomic_DNA"/>
</dbReference>
<dbReference type="PANTHER" id="PTHR42681:SF1">
    <property type="entry name" value="MALONYL-COA-ACYL CARRIER PROTEIN TRANSACYLASE, MITOCHONDRIAL"/>
    <property type="match status" value="1"/>
</dbReference>
<dbReference type="OrthoDB" id="3248271at2"/>